<sequence length="95" mass="11059">MQSGSQQTQIIQHSQQNQLLYHTLRRIEVYKYSNNTQKRIKIRVHKTAKLPNSNNFPNPCLIRRHNPIMRVLPPLPLKTTPCPAHDPPNKAHPPK</sequence>
<name>A0AAV4SAS1_CAEEX</name>
<keyword evidence="2" id="KW-1185">Reference proteome</keyword>
<dbReference type="Proteomes" id="UP001054945">
    <property type="component" value="Unassembled WGS sequence"/>
</dbReference>
<organism evidence="1 2">
    <name type="scientific">Caerostris extrusa</name>
    <name type="common">Bark spider</name>
    <name type="synonym">Caerostris bankana</name>
    <dbReference type="NCBI Taxonomy" id="172846"/>
    <lineage>
        <taxon>Eukaryota</taxon>
        <taxon>Metazoa</taxon>
        <taxon>Ecdysozoa</taxon>
        <taxon>Arthropoda</taxon>
        <taxon>Chelicerata</taxon>
        <taxon>Arachnida</taxon>
        <taxon>Araneae</taxon>
        <taxon>Araneomorphae</taxon>
        <taxon>Entelegynae</taxon>
        <taxon>Araneoidea</taxon>
        <taxon>Araneidae</taxon>
        <taxon>Caerostris</taxon>
    </lineage>
</organism>
<comment type="caution">
    <text evidence="1">The sequence shown here is derived from an EMBL/GenBank/DDBJ whole genome shotgun (WGS) entry which is preliminary data.</text>
</comment>
<evidence type="ECO:0000313" key="2">
    <source>
        <dbReference type="Proteomes" id="UP001054945"/>
    </source>
</evidence>
<dbReference type="AlphaFoldDB" id="A0AAV4SAS1"/>
<protein>
    <submittedName>
        <fullName evidence="1">Uncharacterized protein</fullName>
    </submittedName>
</protein>
<gene>
    <name evidence="1" type="ORF">CEXT_573581</name>
</gene>
<reference evidence="1 2" key="1">
    <citation type="submission" date="2021-06" db="EMBL/GenBank/DDBJ databases">
        <title>Caerostris extrusa draft genome.</title>
        <authorList>
            <person name="Kono N."/>
            <person name="Arakawa K."/>
        </authorList>
    </citation>
    <scope>NUCLEOTIDE SEQUENCE [LARGE SCALE GENOMIC DNA]</scope>
</reference>
<evidence type="ECO:0000313" key="1">
    <source>
        <dbReference type="EMBL" id="GIY30730.1"/>
    </source>
</evidence>
<proteinExistence type="predicted"/>
<accession>A0AAV4SAS1</accession>
<dbReference type="EMBL" id="BPLR01009270">
    <property type="protein sequence ID" value="GIY30730.1"/>
    <property type="molecule type" value="Genomic_DNA"/>
</dbReference>